<organism evidence="1 2">
    <name type="scientific">Scleroderma citrinum Foug A</name>
    <dbReference type="NCBI Taxonomy" id="1036808"/>
    <lineage>
        <taxon>Eukaryota</taxon>
        <taxon>Fungi</taxon>
        <taxon>Dikarya</taxon>
        <taxon>Basidiomycota</taxon>
        <taxon>Agaricomycotina</taxon>
        <taxon>Agaricomycetes</taxon>
        <taxon>Agaricomycetidae</taxon>
        <taxon>Boletales</taxon>
        <taxon>Sclerodermatineae</taxon>
        <taxon>Sclerodermataceae</taxon>
        <taxon>Scleroderma</taxon>
    </lineage>
</organism>
<dbReference type="InParanoid" id="A0A0C3CQF6"/>
<dbReference type="Proteomes" id="UP000053989">
    <property type="component" value="Unassembled WGS sequence"/>
</dbReference>
<reference evidence="2" key="2">
    <citation type="submission" date="2015-01" db="EMBL/GenBank/DDBJ databases">
        <title>Evolutionary Origins and Diversification of the Mycorrhizal Mutualists.</title>
        <authorList>
            <consortium name="DOE Joint Genome Institute"/>
            <consortium name="Mycorrhizal Genomics Consortium"/>
            <person name="Kohler A."/>
            <person name="Kuo A."/>
            <person name="Nagy L.G."/>
            <person name="Floudas D."/>
            <person name="Copeland A."/>
            <person name="Barry K.W."/>
            <person name="Cichocki N."/>
            <person name="Veneault-Fourrey C."/>
            <person name="LaButti K."/>
            <person name="Lindquist E.A."/>
            <person name="Lipzen A."/>
            <person name="Lundell T."/>
            <person name="Morin E."/>
            <person name="Murat C."/>
            <person name="Riley R."/>
            <person name="Ohm R."/>
            <person name="Sun H."/>
            <person name="Tunlid A."/>
            <person name="Henrissat B."/>
            <person name="Grigoriev I.V."/>
            <person name="Hibbett D.S."/>
            <person name="Martin F."/>
        </authorList>
    </citation>
    <scope>NUCLEOTIDE SEQUENCE [LARGE SCALE GENOMIC DNA]</scope>
    <source>
        <strain evidence="2">Foug A</strain>
    </source>
</reference>
<protein>
    <submittedName>
        <fullName evidence="1">Uncharacterized protein</fullName>
    </submittedName>
</protein>
<accession>A0A0C3CQF6</accession>
<dbReference type="EMBL" id="KN822323">
    <property type="protein sequence ID" value="KIM50825.1"/>
    <property type="molecule type" value="Genomic_DNA"/>
</dbReference>
<evidence type="ECO:0000313" key="1">
    <source>
        <dbReference type="EMBL" id="KIM50825.1"/>
    </source>
</evidence>
<reference evidence="1 2" key="1">
    <citation type="submission" date="2014-04" db="EMBL/GenBank/DDBJ databases">
        <authorList>
            <consortium name="DOE Joint Genome Institute"/>
            <person name="Kuo A."/>
            <person name="Kohler A."/>
            <person name="Nagy L.G."/>
            <person name="Floudas D."/>
            <person name="Copeland A."/>
            <person name="Barry K.W."/>
            <person name="Cichocki N."/>
            <person name="Veneault-Fourrey C."/>
            <person name="LaButti K."/>
            <person name="Lindquist E.A."/>
            <person name="Lipzen A."/>
            <person name="Lundell T."/>
            <person name="Morin E."/>
            <person name="Murat C."/>
            <person name="Sun H."/>
            <person name="Tunlid A."/>
            <person name="Henrissat B."/>
            <person name="Grigoriev I.V."/>
            <person name="Hibbett D.S."/>
            <person name="Martin F."/>
            <person name="Nordberg H.P."/>
            <person name="Cantor M.N."/>
            <person name="Hua S.X."/>
        </authorList>
    </citation>
    <scope>NUCLEOTIDE SEQUENCE [LARGE SCALE GENOMIC DNA]</scope>
    <source>
        <strain evidence="1 2">Foug A</strain>
    </source>
</reference>
<name>A0A0C3CQF6_9AGAM</name>
<dbReference type="HOGENOM" id="CLU_2293346_0_0_1"/>
<keyword evidence="2" id="KW-1185">Reference proteome</keyword>
<dbReference type="AlphaFoldDB" id="A0A0C3CQF6"/>
<proteinExistence type="predicted"/>
<sequence length="101" mass="11266">MQAMFKIRAYRRANNVRQPSNFDNDAGSLNVCWSVIQPFAVPSLATDLKTIAHVAWTTGITIPRSTGPPFITLVLEMTETVLKSLATVWDHRPPGPFTRKV</sequence>
<evidence type="ECO:0000313" key="2">
    <source>
        <dbReference type="Proteomes" id="UP000053989"/>
    </source>
</evidence>
<gene>
    <name evidence="1" type="ORF">SCLCIDRAFT_1225085</name>
</gene>